<dbReference type="InterPro" id="IPR013611">
    <property type="entry name" value="Transp-assoc_OB_typ2"/>
</dbReference>
<dbReference type="EMBL" id="AEUZ02000001">
    <property type="protein sequence ID" value="EHJ56760.1"/>
    <property type="molecule type" value="Genomic_DNA"/>
</dbReference>
<dbReference type="FunFam" id="3.40.50.300:FF:000042">
    <property type="entry name" value="Maltose/maltodextrin ABC transporter, ATP-binding protein"/>
    <property type="match status" value="1"/>
</dbReference>
<evidence type="ECO:0000256" key="4">
    <source>
        <dbReference type="ARBA" id="ARBA00022840"/>
    </source>
</evidence>
<dbReference type="Gene3D" id="2.40.50.100">
    <property type="match status" value="1"/>
</dbReference>
<dbReference type="PROSITE" id="PS00211">
    <property type="entry name" value="ABC_TRANSPORTER_1"/>
    <property type="match status" value="1"/>
</dbReference>
<evidence type="ECO:0000259" key="7">
    <source>
        <dbReference type="PROSITE" id="PS50893"/>
    </source>
</evidence>
<evidence type="ECO:0000256" key="5">
    <source>
        <dbReference type="ARBA" id="ARBA00022967"/>
    </source>
</evidence>
<name>G5KC84_9STRE</name>
<feature type="domain" description="ABC transporter" evidence="7">
    <location>
        <begin position="5"/>
        <end position="235"/>
    </location>
</feature>
<organism evidence="8 9">
    <name type="scientific">Streptococcus urinalis 2285-97</name>
    <dbReference type="NCBI Taxonomy" id="764291"/>
    <lineage>
        <taxon>Bacteria</taxon>
        <taxon>Bacillati</taxon>
        <taxon>Bacillota</taxon>
        <taxon>Bacilli</taxon>
        <taxon>Lactobacillales</taxon>
        <taxon>Streptococcaceae</taxon>
        <taxon>Streptococcus</taxon>
    </lineage>
</organism>
<evidence type="ECO:0000256" key="2">
    <source>
        <dbReference type="ARBA" id="ARBA00022475"/>
    </source>
</evidence>
<dbReference type="Pfam" id="PF08402">
    <property type="entry name" value="TOBE_2"/>
    <property type="match status" value="1"/>
</dbReference>
<dbReference type="InterPro" id="IPR008995">
    <property type="entry name" value="Mo/tungstate-bd_C_term_dom"/>
</dbReference>
<dbReference type="Pfam" id="PF00005">
    <property type="entry name" value="ABC_tran"/>
    <property type="match status" value="1"/>
</dbReference>
<dbReference type="InterPro" id="IPR027417">
    <property type="entry name" value="P-loop_NTPase"/>
</dbReference>
<dbReference type="STRING" id="764291.STRUR_0398"/>
<evidence type="ECO:0000313" key="8">
    <source>
        <dbReference type="EMBL" id="EHJ56760.1"/>
    </source>
</evidence>
<dbReference type="eggNOG" id="COG3842">
    <property type="taxonomic scope" value="Bacteria"/>
</dbReference>
<gene>
    <name evidence="8" type="ORF">STRUR_0398</name>
</gene>
<dbReference type="PROSITE" id="PS50893">
    <property type="entry name" value="ABC_TRANSPORTER_2"/>
    <property type="match status" value="1"/>
</dbReference>
<evidence type="ECO:0000256" key="6">
    <source>
        <dbReference type="ARBA" id="ARBA00023136"/>
    </source>
</evidence>
<reference evidence="8 9" key="1">
    <citation type="journal article" date="2014" name="Int. J. Syst. Evol. Microbiol.">
        <title>Phylogenomics and the dynamic genome evolution of the genus Streptococcus.</title>
        <authorList>
            <consortium name="The Broad Institute Genome Sequencing Platform"/>
            <person name="Richards V.P."/>
            <person name="Palmer S.R."/>
            <person name="Pavinski Bitar P.D."/>
            <person name="Qin X."/>
            <person name="Weinstock G.M."/>
            <person name="Highlander S.K."/>
            <person name="Town C.D."/>
            <person name="Burne R.A."/>
            <person name="Stanhope M.J."/>
        </authorList>
    </citation>
    <scope>NUCLEOTIDE SEQUENCE [LARGE SCALE GENOMIC DNA]</scope>
    <source>
        <strain evidence="8 9">2285-97</strain>
    </source>
</reference>
<keyword evidence="6" id="KW-0472">Membrane</keyword>
<evidence type="ECO:0000256" key="1">
    <source>
        <dbReference type="ARBA" id="ARBA00022448"/>
    </source>
</evidence>
<dbReference type="SMART" id="SM00382">
    <property type="entry name" value="AAA"/>
    <property type="match status" value="1"/>
</dbReference>
<dbReference type="GO" id="GO:0140359">
    <property type="term" value="F:ABC-type transporter activity"/>
    <property type="evidence" value="ECO:0007669"/>
    <property type="project" value="InterPro"/>
</dbReference>
<dbReference type="Gene3D" id="2.40.50.140">
    <property type="entry name" value="Nucleic acid-binding proteins"/>
    <property type="match status" value="1"/>
</dbReference>
<dbReference type="InterPro" id="IPR003593">
    <property type="entry name" value="AAA+_ATPase"/>
</dbReference>
<protein>
    <submittedName>
        <fullName evidence="8">TOBE domain protein</fullName>
    </submittedName>
</protein>
<keyword evidence="9" id="KW-1185">Reference proteome</keyword>
<dbReference type="Gene3D" id="3.40.50.300">
    <property type="entry name" value="P-loop containing nucleotide triphosphate hydrolases"/>
    <property type="match status" value="1"/>
</dbReference>
<accession>G5KC84</accession>
<evidence type="ECO:0000313" key="9">
    <source>
        <dbReference type="Proteomes" id="UP000005388"/>
    </source>
</evidence>
<dbReference type="GO" id="GO:0005524">
    <property type="term" value="F:ATP binding"/>
    <property type="evidence" value="ECO:0007669"/>
    <property type="project" value="UniProtKB-KW"/>
</dbReference>
<dbReference type="CDD" id="cd03301">
    <property type="entry name" value="ABC_MalK_N"/>
    <property type="match status" value="1"/>
</dbReference>
<dbReference type="PANTHER" id="PTHR43875:SF15">
    <property type="entry name" value="TREHALOSE IMPORT ATP-BINDING PROTEIN SUGC"/>
    <property type="match status" value="1"/>
</dbReference>
<dbReference type="Proteomes" id="UP000005388">
    <property type="component" value="Unassembled WGS sequence"/>
</dbReference>
<comment type="caution">
    <text evidence="8">The sequence shown here is derived from an EMBL/GenBank/DDBJ whole genome shotgun (WGS) entry which is preliminary data.</text>
</comment>
<dbReference type="InterPro" id="IPR015855">
    <property type="entry name" value="ABC_transpr_MalK-like"/>
</dbReference>
<proteinExistence type="predicted"/>
<dbReference type="GO" id="GO:0016887">
    <property type="term" value="F:ATP hydrolysis activity"/>
    <property type="evidence" value="ECO:0007669"/>
    <property type="project" value="InterPro"/>
</dbReference>
<dbReference type="InterPro" id="IPR047641">
    <property type="entry name" value="ABC_transpr_MalK/UgpC-like"/>
</dbReference>
<dbReference type="SUPFAM" id="SSF52540">
    <property type="entry name" value="P-loop containing nucleoside triphosphate hydrolases"/>
    <property type="match status" value="1"/>
</dbReference>
<dbReference type="InterPro" id="IPR003439">
    <property type="entry name" value="ABC_transporter-like_ATP-bd"/>
</dbReference>
<evidence type="ECO:0000256" key="3">
    <source>
        <dbReference type="ARBA" id="ARBA00022741"/>
    </source>
</evidence>
<keyword evidence="2" id="KW-1003">Cell membrane</keyword>
<keyword evidence="1" id="KW-0813">Transport</keyword>
<keyword evidence="3" id="KW-0547">Nucleotide-binding</keyword>
<keyword evidence="4" id="KW-0067">ATP-binding</keyword>
<dbReference type="InterPro" id="IPR012340">
    <property type="entry name" value="NA-bd_OB-fold"/>
</dbReference>
<keyword evidence="5" id="KW-1278">Translocase</keyword>
<dbReference type="GO" id="GO:0008643">
    <property type="term" value="P:carbohydrate transport"/>
    <property type="evidence" value="ECO:0007669"/>
    <property type="project" value="InterPro"/>
</dbReference>
<dbReference type="PANTHER" id="PTHR43875">
    <property type="entry name" value="MALTODEXTRIN IMPORT ATP-BINDING PROTEIN MSMX"/>
    <property type="match status" value="1"/>
</dbReference>
<dbReference type="AlphaFoldDB" id="G5KC84"/>
<dbReference type="SUPFAM" id="SSF50331">
    <property type="entry name" value="MOP-like"/>
    <property type="match status" value="1"/>
</dbReference>
<dbReference type="RefSeq" id="WP_006739504.1">
    <property type="nucleotide sequence ID" value="NZ_AEUZ02000001.1"/>
</dbReference>
<dbReference type="GO" id="GO:0055052">
    <property type="term" value="C:ATP-binding cassette (ABC) transporter complex, substrate-binding subunit-containing"/>
    <property type="evidence" value="ECO:0007669"/>
    <property type="project" value="TreeGrafter"/>
</dbReference>
<sequence>MGKEITLKNISKTYRTKPVLENINLTIGAGERVVLLGPSGSGKSTLLRMIAGLETITSGELHMGGELANDLDCGERDVSMVFQNYALYPHMTVSDNITFGLKANKIDKNTIENRLTEALETLGLTAFKNRYPKELSGGQRQRVALARALVKKSEYFLLDEPLSNLDVQLRLDARKELVKLHEKYGQTFVYVTHDQVEAMTLADRIVILNDGMIQMVDYPDVVYNKPANVFTATFIGSPGMSILNAEQDDGILKIGEQSMSLSDDWKNHLSEINDFYMGIRPEHIQISKNPSLLKGVVKYCELLGQHFAYTVAVGQENLIAFHDCNEFTIGQEVGLTFSTDKIHFFDKTTEKNLGYPKEI</sequence>
<dbReference type="InterPro" id="IPR017871">
    <property type="entry name" value="ABC_transporter-like_CS"/>
</dbReference>